<evidence type="ECO:0000259" key="2">
    <source>
        <dbReference type="PROSITE" id="PS50222"/>
    </source>
</evidence>
<dbReference type="InterPro" id="IPR002048">
    <property type="entry name" value="EF_hand_dom"/>
</dbReference>
<organism evidence="3 4">
    <name type="scientific">Ensete ventricosum</name>
    <name type="common">Abyssinian banana</name>
    <name type="synonym">Musa ensete</name>
    <dbReference type="NCBI Taxonomy" id="4639"/>
    <lineage>
        <taxon>Eukaryota</taxon>
        <taxon>Viridiplantae</taxon>
        <taxon>Streptophyta</taxon>
        <taxon>Embryophyta</taxon>
        <taxon>Tracheophyta</taxon>
        <taxon>Spermatophyta</taxon>
        <taxon>Magnoliopsida</taxon>
        <taxon>Liliopsida</taxon>
        <taxon>Zingiberales</taxon>
        <taxon>Musaceae</taxon>
        <taxon>Ensete</taxon>
    </lineage>
</organism>
<dbReference type="Pfam" id="PF13499">
    <property type="entry name" value="EF-hand_7"/>
    <property type="match status" value="1"/>
</dbReference>
<dbReference type="PROSITE" id="PS50222">
    <property type="entry name" value="EF_HAND_2"/>
    <property type="match status" value="1"/>
</dbReference>
<dbReference type="SUPFAM" id="SSF47473">
    <property type="entry name" value="EF-hand"/>
    <property type="match status" value="1"/>
</dbReference>
<dbReference type="AlphaFoldDB" id="A0A426ZIG9"/>
<protein>
    <recommendedName>
        <fullName evidence="2">EF-hand domain-containing protein</fullName>
    </recommendedName>
</protein>
<evidence type="ECO:0000256" key="1">
    <source>
        <dbReference type="ARBA" id="ARBA00022837"/>
    </source>
</evidence>
<name>A0A426ZIG9_ENSVE</name>
<accession>A0A426ZIG9</accession>
<dbReference type="PROSITE" id="PS00018">
    <property type="entry name" value="EF_HAND_1"/>
    <property type="match status" value="2"/>
</dbReference>
<keyword evidence="1" id="KW-0106">Calcium</keyword>
<dbReference type="CDD" id="cd00051">
    <property type="entry name" value="EFh"/>
    <property type="match status" value="1"/>
</dbReference>
<proteinExistence type="predicted"/>
<evidence type="ECO:0000313" key="3">
    <source>
        <dbReference type="EMBL" id="RRT63779.1"/>
    </source>
</evidence>
<evidence type="ECO:0000313" key="4">
    <source>
        <dbReference type="Proteomes" id="UP000287651"/>
    </source>
</evidence>
<dbReference type="GO" id="GO:0005509">
    <property type="term" value="F:calcium ion binding"/>
    <property type="evidence" value="ECO:0007669"/>
    <property type="project" value="InterPro"/>
</dbReference>
<reference evidence="3 4" key="1">
    <citation type="journal article" date="2014" name="Agronomy (Basel)">
        <title>A Draft Genome Sequence for Ensete ventricosum, the Drought-Tolerant Tree Against Hunger.</title>
        <authorList>
            <person name="Harrison J."/>
            <person name="Moore K.A."/>
            <person name="Paszkiewicz K."/>
            <person name="Jones T."/>
            <person name="Grant M."/>
            <person name="Ambacheew D."/>
            <person name="Muzemil S."/>
            <person name="Studholme D.J."/>
        </authorList>
    </citation>
    <scope>NUCLEOTIDE SEQUENCE [LARGE SCALE GENOMIC DNA]</scope>
</reference>
<dbReference type="PANTHER" id="PTHR34574:SF10">
    <property type="entry name" value="OS09G0482800 PROTEIN"/>
    <property type="match status" value="1"/>
</dbReference>
<dbReference type="Gene3D" id="1.10.238.10">
    <property type="entry name" value="EF-hand"/>
    <property type="match status" value="1"/>
</dbReference>
<sequence>MESRVRSCEESPPLLVYITNPQQLPLILQSIPSSSSRALDCFFNRQVRVCLGKAKMSVEILDGSTIREFVEDEGAFNGSVEERFATLDMDRDGRLTYSEMARELMSLRVREIHFGVDEAWPSRDELLQLHLGLFRRFDRDGNGTVELEEFRAEMREVMMAVAGGLGFLPVQMVVEEGSFLKRAVERETAKHVA</sequence>
<dbReference type="InterPro" id="IPR011992">
    <property type="entry name" value="EF-hand-dom_pair"/>
</dbReference>
<dbReference type="InterPro" id="IPR018247">
    <property type="entry name" value="EF_Hand_1_Ca_BS"/>
</dbReference>
<gene>
    <name evidence="3" type="ORF">B296_00005795</name>
</gene>
<dbReference type="EMBL" id="AMZH03006463">
    <property type="protein sequence ID" value="RRT63779.1"/>
    <property type="molecule type" value="Genomic_DNA"/>
</dbReference>
<dbReference type="PANTHER" id="PTHR34574">
    <property type="entry name" value="CALCIUM-BINDING EF-HAND FAMILY PROTEIN-RELATED"/>
    <property type="match status" value="1"/>
</dbReference>
<comment type="caution">
    <text evidence="3">The sequence shown here is derived from an EMBL/GenBank/DDBJ whole genome shotgun (WGS) entry which is preliminary data.</text>
</comment>
<dbReference type="Proteomes" id="UP000287651">
    <property type="component" value="Unassembled WGS sequence"/>
</dbReference>
<feature type="domain" description="EF-hand" evidence="2">
    <location>
        <begin position="133"/>
        <end position="160"/>
    </location>
</feature>
<dbReference type="SMART" id="SM00054">
    <property type="entry name" value="EFh"/>
    <property type="match status" value="2"/>
</dbReference>